<organism evidence="1 2">
    <name type="scientific">Ixodes persulcatus</name>
    <name type="common">Taiga tick</name>
    <dbReference type="NCBI Taxonomy" id="34615"/>
    <lineage>
        <taxon>Eukaryota</taxon>
        <taxon>Metazoa</taxon>
        <taxon>Ecdysozoa</taxon>
        <taxon>Arthropoda</taxon>
        <taxon>Chelicerata</taxon>
        <taxon>Arachnida</taxon>
        <taxon>Acari</taxon>
        <taxon>Parasitiformes</taxon>
        <taxon>Ixodida</taxon>
        <taxon>Ixodoidea</taxon>
        <taxon>Ixodidae</taxon>
        <taxon>Ixodinae</taxon>
        <taxon>Ixodes</taxon>
    </lineage>
</organism>
<proteinExistence type="predicted"/>
<evidence type="ECO:0000313" key="2">
    <source>
        <dbReference type="Proteomes" id="UP000805193"/>
    </source>
</evidence>
<accession>A0AC60QEG4</accession>
<evidence type="ECO:0000313" key="1">
    <source>
        <dbReference type="EMBL" id="KAG0431818.1"/>
    </source>
</evidence>
<comment type="caution">
    <text evidence="1">The sequence shown here is derived from an EMBL/GenBank/DDBJ whole genome shotgun (WGS) entry which is preliminary data.</text>
</comment>
<dbReference type="EMBL" id="JABSTQ010009192">
    <property type="protein sequence ID" value="KAG0431818.1"/>
    <property type="molecule type" value="Genomic_DNA"/>
</dbReference>
<reference evidence="1 2" key="1">
    <citation type="journal article" date="2020" name="Cell">
        <title>Large-Scale Comparative Analyses of Tick Genomes Elucidate Their Genetic Diversity and Vector Capacities.</title>
        <authorList>
            <consortium name="Tick Genome and Microbiome Consortium (TIGMIC)"/>
            <person name="Jia N."/>
            <person name="Wang J."/>
            <person name="Shi W."/>
            <person name="Du L."/>
            <person name="Sun Y."/>
            <person name="Zhan W."/>
            <person name="Jiang J.F."/>
            <person name="Wang Q."/>
            <person name="Zhang B."/>
            <person name="Ji P."/>
            <person name="Bell-Sakyi L."/>
            <person name="Cui X.M."/>
            <person name="Yuan T.T."/>
            <person name="Jiang B.G."/>
            <person name="Yang W.F."/>
            <person name="Lam T.T."/>
            <person name="Chang Q.C."/>
            <person name="Ding S.J."/>
            <person name="Wang X.J."/>
            <person name="Zhu J.G."/>
            <person name="Ruan X.D."/>
            <person name="Zhao L."/>
            <person name="Wei J.T."/>
            <person name="Ye R.Z."/>
            <person name="Que T.C."/>
            <person name="Du C.H."/>
            <person name="Zhou Y.H."/>
            <person name="Cheng J.X."/>
            <person name="Dai P.F."/>
            <person name="Guo W.B."/>
            <person name="Han X.H."/>
            <person name="Huang E.J."/>
            <person name="Li L.F."/>
            <person name="Wei W."/>
            <person name="Gao Y.C."/>
            <person name="Liu J.Z."/>
            <person name="Shao H.Z."/>
            <person name="Wang X."/>
            <person name="Wang C.C."/>
            <person name="Yang T.C."/>
            <person name="Huo Q.B."/>
            <person name="Li W."/>
            <person name="Chen H.Y."/>
            <person name="Chen S.E."/>
            <person name="Zhou L.G."/>
            <person name="Ni X.B."/>
            <person name="Tian J.H."/>
            <person name="Sheng Y."/>
            <person name="Liu T."/>
            <person name="Pan Y.S."/>
            <person name="Xia L.Y."/>
            <person name="Li J."/>
            <person name="Zhao F."/>
            <person name="Cao W.C."/>
        </authorList>
    </citation>
    <scope>NUCLEOTIDE SEQUENCE [LARGE SCALE GENOMIC DNA]</scope>
    <source>
        <strain evidence="1">Iper-2018</strain>
    </source>
</reference>
<name>A0AC60QEG4_IXOPE</name>
<dbReference type="Proteomes" id="UP000805193">
    <property type="component" value="Unassembled WGS sequence"/>
</dbReference>
<gene>
    <name evidence="1" type="ORF">HPB47_021430</name>
</gene>
<protein>
    <submittedName>
        <fullName evidence="1">Uncharacterized protein</fullName>
    </submittedName>
</protein>
<sequence length="420" mass="43975">MLLEALLISLLGLSVAQDHNDDSGVYAPYPYSFGYDTTDESGTRLTQSETGDEDNVKRGSYSYSDANGLYRVVNYIADKDGFRVTIDTNEPGTKTSSPADVQINSQAVEPPHPVGPPTLASAKPLVPAAVRALTPVPVVLPPVPTSSPSAARFVAPVTFNEHSFLVQPQQVPGVAVATGRAGAGTTRFALGVRRAESRVSAGSGLGIGQVFCQVLLCCLVAYVASQAAVEQYPPQPYHFNYDTTDEYGTRMTREETSDANNAKVGSYSYTDASGVTRTVKYVADENGFRATVETNEPGTKSHVTGDAEYISNAPDYVAPANPAPPRPVVVHAVQAAPVVHAVQAAPVVHALHAGPVVHAVHAAPVVHAVQAGATPVLHAVHTGGGTVALHAAPISYATAHHPVQLTHAPLTYTLGKAKSR</sequence>
<keyword evidence="2" id="KW-1185">Reference proteome</keyword>